<dbReference type="InterPro" id="IPR011016">
    <property type="entry name" value="Znf_RING-CH"/>
</dbReference>
<accession>A0ABD3RLT0</accession>
<proteinExistence type="predicted"/>
<keyword evidence="1" id="KW-0479">Metal-binding</keyword>
<feature type="domain" description="RING-CH-type" evidence="6">
    <location>
        <begin position="190"/>
        <end position="251"/>
    </location>
</feature>
<evidence type="ECO:0000313" key="7">
    <source>
        <dbReference type="EMBL" id="KAL3812781.1"/>
    </source>
</evidence>
<dbReference type="CDD" id="cd16495">
    <property type="entry name" value="RING_CH-C4HC3_MARCH"/>
    <property type="match status" value="1"/>
</dbReference>
<sequence length="404" mass="44974">MENQKEGKYKATESPSTSSSQKKFTDPGPSARCSDVSVQMPPKPAGFSNLSPGVVNGSSSEGGGFFRTLSLKMRTSASNGERSSLLDYDHKATPENTAFSNPTSDFTWKRCTSLPVTLESNLSPQTSTSTFGETQKSQGRASQETISRSLSVPEKVFFIVRSPSLATRENHVTDIDGGQITSSPAHEDREIPEEEAVCRICFDTCEERNTFKMECSCKGALELVHEDCAIKWFSMKGNRLCEVCGNEVSNLPVTLLRLPKVTQRDNREHNHQNSLSAWQDFGVLVLISTVCYFFFLEELLIHQMNNKSLIMSAAFSFTLGLTSSIFAVILAIKEYIWTYAALEFALVALFLQIFYSLLHFKSVHAILISWALGFGLAICINYMYIKFFSWQVQVVQDTNPNGGR</sequence>
<comment type="caution">
    <text evidence="7">The sequence shown here is derived from an EMBL/GenBank/DDBJ whole genome shotgun (WGS) entry which is preliminary data.</text>
</comment>
<evidence type="ECO:0000256" key="5">
    <source>
        <dbReference type="SAM" id="Phobius"/>
    </source>
</evidence>
<evidence type="ECO:0000256" key="4">
    <source>
        <dbReference type="SAM" id="MobiDB-lite"/>
    </source>
</evidence>
<feature type="transmembrane region" description="Helical" evidence="5">
    <location>
        <begin position="365"/>
        <end position="385"/>
    </location>
</feature>
<dbReference type="SMART" id="SM00744">
    <property type="entry name" value="RINGv"/>
    <property type="match status" value="1"/>
</dbReference>
<feature type="transmembrane region" description="Helical" evidence="5">
    <location>
        <begin position="336"/>
        <end position="358"/>
    </location>
</feature>
<organism evidence="7 8">
    <name type="scientific">Penstemon smallii</name>
    <dbReference type="NCBI Taxonomy" id="265156"/>
    <lineage>
        <taxon>Eukaryota</taxon>
        <taxon>Viridiplantae</taxon>
        <taxon>Streptophyta</taxon>
        <taxon>Embryophyta</taxon>
        <taxon>Tracheophyta</taxon>
        <taxon>Spermatophyta</taxon>
        <taxon>Magnoliopsida</taxon>
        <taxon>eudicotyledons</taxon>
        <taxon>Gunneridae</taxon>
        <taxon>Pentapetalae</taxon>
        <taxon>asterids</taxon>
        <taxon>lamiids</taxon>
        <taxon>Lamiales</taxon>
        <taxon>Plantaginaceae</taxon>
        <taxon>Cheloneae</taxon>
        <taxon>Penstemon</taxon>
    </lineage>
</organism>
<feature type="transmembrane region" description="Helical" evidence="5">
    <location>
        <begin position="308"/>
        <end position="330"/>
    </location>
</feature>
<dbReference type="Proteomes" id="UP001634393">
    <property type="component" value="Unassembled WGS sequence"/>
</dbReference>
<feature type="region of interest" description="Disordered" evidence="4">
    <location>
        <begin position="119"/>
        <end position="147"/>
    </location>
</feature>
<dbReference type="InterPro" id="IPR013083">
    <property type="entry name" value="Znf_RING/FYVE/PHD"/>
</dbReference>
<evidence type="ECO:0000313" key="8">
    <source>
        <dbReference type="Proteomes" id="UP001634393"/>
    </source>
</evidence>
<keyword evidence="5" id="KW-0472">Membrane</keyword>
<feature type="region of interest" description="Disordered" evidence="4">
    <location>
        <begin position="1"/>
        <end position="54"/>
    </location>
</feature>
<dbReference type="EMBL" id="JBJXBP010000008">
    <property type="protein sequence ID" value="KAL3812781.1"/>
    <property type="molecule type" value="Genomic_DNA"/>
</dbReference>
<protein>
    <recommendedName>
        <fullName evidence="6">RING-CH-type domain-containing protein</fullName>
    </recommendedName>
</protein>
<dbReference type="PROSITE" id="PS51292">
    <property type="entry name" value="ZF_RING_CH"/>
    <property type="match status" value="1"/>
</dbReference>
<gene>
    <name evidence="7" type="ORF">ACJIZ3_014049</name>
</gene>
<reference evidence="7 8" key="1">
    <citation type="submission" date="2024-12" db="EMBL/GenBank/DDBJ databases">
        <title>The unique morphological basis and parallel evolutionary history of personate flowers in Penstemon.</title>
        <authorList>
            <person name="Depatie T.H."/>
            <person name="Wessinger C.A."/>
        </authorList>
    </citation>
    <scope>NUCLEOTIDE SEQUENCE [LARGE SCALE GENOMIC DNA]</scope>
    <source>
        <strain evidence="7">WTNN_2</strain>
        <tissue evidence="7">Leaf</tissue>
    </source>
</reference>
<keyword evidence="2" id="KW-0863">Zinc-finger</keyword>
<evidence type="ECO:0000256" key="3">
    <source>
        <dbReference type="ARBA" id="ARBA00022833"/>
    </source>
</evidence>
<dbReference type="PANTHER" id="PTHR46158:SF11">
    <property type="entry name" value="ZINC FINGER PROTEIN"/>
    <property type="match status" value="1"/>
</dbReference>
<keyword evidence="5" id="KW-1133">Transmembrane helix</keyword>
<evidence type="ECO:0000256" key="2">
    <source>
        <dbReference type="ARBA" id="ARBA00022771"/>
    </source>
</evidence>
<keyword evidence="8" id="KW-1185">Reference proteome</keyword>
<dbReference type="Gene3D" id="3.30.40.10">
    <property type="entry name" value="Zinc/RING finger domain, C3HC4 (zinc finger)"/>
    <property type="match status" value="1"/>
</dbReference>
<keyword evidence="5" id="KW-0812">Transmembrane</keyword>
<dbReference type="Pfam" id="PF12906">
    <property type="entry name" value="RINGv"/>
    <property type="match status" value="1"/>
</dbReference>
<dbReference type="AlphaFoldDB" id="A0ABD3RLT0"/>
<dbReference type="GO" id="GO:0008270">
    <property type="term" value="F:zinc ion binding"/>
    <property type="evidence" value="ECO:0007669"/>
    <property type="project" value="UniProtKB-KW"/>
</dbReference>
<evidence type="ECO:0000259" key="6">
    <source>
        <dbReference type="PROSITE" id="PS51292"/>
    </source>
</evidence>
<dbReference type="SUPFAM" id="SSF57850">
    <property type="entry name" value="RING/U-box"/>
    <property type="match status" value="1"/>
</dbReference>
<feature type="compositionally biased region" description="Polar residues" evidence="4">
    <location>
        <begin position="13"/>
        <end position="22"/>
    </location>
</feature>
<dbReference type="PANTHER" id="PTHR46158">
    <property type="entry name" value="OS02G0165000 PROTEIN"/>
    <property type="match status" value="1"/>
</dbReference>
<evidence type="ECO:0000256" key="1">
    <source>
        <dbReference type="ARBA" id="ARBA00022723"/>
    </source>
</evidence>
<feature type="transmembrane region" description="Helical" evidence="5">
    <location>
        <begin position="277"/>
        <end position="296"/>
    </location>
</feature>
<keyword evidence="3" id="KW-0862">Zinc</keyword>
<feature type="compositionally biased region" description="Basic and acidic residues" evidence="4">
    <location>
        <begin position="1"/>
        <end position="11"/>
    </location>
</feature>
<name>A0ABD3RLT0_9LAMI</name>